<evidence type="ECO:0000313" key="10">
    <source>
        <dbReference type="Proteomes" id="UP000604083"/>
    </source>
</evidence>
<accession>A0A934VHH9</accession>
<sequence>MLRDGPSLAGGDEEVKPDLSPMIDCVFILLIFFIVTTVFVKEPKVPVNDPDAQSAERLEKNSIIFAVTADNKVFYDGQSIGLAGVQQVVTPLLLEKSDPAEAHVIIKGDAVAHAGLVDDVGKECLEAGVVKHRITISTES</sequence>
<dbReference type="Proteomes" id="UP000604083">
    <property type="component" value="Unassembled WGS sequence"/>
</dbReference>
<protein>
    <submittedName>
        <fullName evidence="9">Biopolymer transporter ExbD</fullName>
    </submittedName>
</protein>
<dbReference type="GO" id="GO:0005886">
    <property type="term" value="C:plasma membrane"/>
    <property type="evidence" value="ECO:0007669"/>
    <property type="project" value="UniProtKB-SubCell"/>
</dbReference>
<dbReference type="GO" id="GO:0015031">
    <property type="term" value="P:protein transport"/>
    <property type="evidence" value="ECO:0007669"/>
    <property type="project" value="UniProtKB-KW"/>
</dbReference>
<keyword evidence="4 7" id="KW-0812">Transmembrane</keyword>
<comment type="subcellular location">
    <subcellularLocation>
        <location evidence="1">Cell membrane</location>
        <topology evidence="1">Single-pass membrane protein</topology>
    </subcellularLocation>
    <subcellularLocation>
        <location evidence="7">Cell membrane</location>
        <topology evidence="7">Single-pass type II membrane protein</topology>
    </subcellularLocation>
</comment>
<keyword evidence="5 8" id="KW-1133">Transmembrane helix</keyword>
<keyword evidence="7" id="KW-0813">Transport</keyword>
<evidence type="ECO:0000256" key="4">
    <source>
        <dbReference type="ARBA" id="ARBA00022692"/>
    </source>
</evidence>
<feature type="transmembrane region" description="Helical" evidence="8">
    <location>
        <begin position="20"/>
        <end position="40"/>
    </location>
</feature>
<comment type="similarity">
    <text evidence="2 7">Belongs to the ExbD/TolR family.</text>
</comment>
<organism evidence="9 10">
    <name type="scientific">Roseibacillus ishigakijimensis</name>
    <dbReference type="NCBI Taxonomy" id="454146"/>
    <lineage>
        <taxon>Bacteria</taxon>
        <taxon>Pseudomonadati</taxon>
        <taxon>Verrucomicrobiota</taxon>
        <taxon>Verrucomicrobiia</taxon>
        <taxon>Verrucomicrobiales</taxon>
        <taxon>Verrucomicrobiaceae</taxon>
        <taxon>Roseibacillus</taxon>
    </lineage>
</organism>
<reference evidence="9" key="1">
    <citation type="submission" date="2021-01" db="EMBL/GenBank/DDBJ databases">
        <title>Modified the classification status of verrucomicrobia.</title>
        <authorList>
            <person name="Feng X."/>
        </authorList>
    </citation>
    <scope>NUCLEOTIDE SEQUENCE</scope>
    <source>
        <strain evidence="9">KCTC 12986</strain>
    </source>
</reference>
<keyword evidence="3" id="KW-1003">Cell membrane</keyword>
<name>A0A934VHH9_9BACT</name>
<evidence type="ECO:0000256" key="2">
    <source>
        <dbReference type="ARBA" id="ARBA00005811"/>
    </source>
</evidence>
<evidence type="ECO:0000256" key="1">
    <source>
        <dbReference type="ARBA" id="ARBA00004162"/>
    </source>
</evidence>
<dbReference type="RefSeq" id="WP_200391409.1">
    <property type="nucleotide sequence ID" value="NZ_JAENIO010000016.1"/>
</dbReference>
<dbReference type="Pfam" id="PF02472">
    <property type="entry name" value="ExbD"/>
    <property type="match status" value="1"/>
</dbReference>
<evidence type="ECO:0000256" key="7">
    <source>
        <dbReference type="RuleBase" id="RU003879"/>
    </source>
</evidence>
<dbReference type="InterPro" id="IPR003400">
    <property type="entry name" value="ExbD"/>
</dbReference>
<keyword evidence="7" id="KW-0653">Protein transport</keyword>
<evidence type="ECO:0000256" key="6">
    <source>
        <dbReference type="ARBA" id="ARBA00023136"/>
    </source>
</evidence>
<evidence type="ECO:0000313" key="9">
    <source>
        <dbReference type="EMBL" id="MBK1833973.1"/>
    </source>
</evidence>
<dbReference type="AlphaFoldDB" id="A0A934VHH9"/>
<dbReference type="PANTHER" id="PTHR30558">
    <property type="entry name" value="EXBD MEMBRANE COMPONENT OF PMF-DRIVEN MACROMOLECULE IMPORT SYSTEM"/>
    <property type="match status" value="1"/>
</dbReference>
<keyword evidence="6 8" id="KW-0472">Membrane</keyword>
<evidence type="ECO:0000256" key="3">
    <source>
        <dbReference type="ARBA" id="ARBA00022475"/>
    </source>
</evidence>
<proteinExistence type="inferred from homology"/>
<dbReference type="EMBL" id="JAENIO010000016">
    <property type="protein sequence ID" value="MBK1833973.1"/>
    <property type="molecule type" value="Genomic_DNA"/>
</dbReference>
<evidence type="ECO:0000256" key="8">
    <source>
        <dbReference type="SAM" id="Phobius"/>
    </source>
</evidence>
<dbReference type="GO" id="GO:0022857">
    <property type="term" value="F:transmembrane transporter activity"/>
    <property type="evidence" value="ECO:0007669"/>
    <property type="project" value="InterPro"/>
</dbReference>
<comment type="caution">
    <text evidence="9">The sequence shown here is derived from an EMBL/GenBank/DDBJ whole genome shotgun (WGS) entry which is preliminary data.</text>
</comment>
<keyword evidence="10" id="KW-1185">Reference proteome</keyword>
<dbReference type="PANTHER" id="PTHR30558:SF3">
    <property type="entry name" value="BIOPOLYMER TRANSPORT PROTEIN EXBD-RELATED"/>
    <property type="match status" value="1"/>
</dbReference>
<gene>
    <name evidence="9" type="ORF">JIN78_07870</name>
</gene>
<evidence type="ECO:0000256" key="5">
    <source>
        <dbReference type="ARBA" id="ARBA00022989"/>
    </source>
</evidence>